<name>A0A5M8P3D2_9BACT</name>
<dbReference type="AlphaFoldDB" id="A0A5M8P3D2"/>
<reference evidence="2 3" key="1">
    <citation type="submission" date="2019-03" db="EMBL/GenBank/DDBJ databases">
        <title>Single cell metagenomics reveals metabolic interactions within the superorganism composed of flagellate Streblomastix strix and complex community of Bacteroidetes bacteria on its surface.</title>
        <authorList>
            <person name="Treitli S.C."/>
            <person name="Kolisko M."/>
            <person name="Husnik F."/>
            <person name="Keeling P."/>
            <person name="Hampl V."/>
        </authorList>
    </citation>
    <scope>NUCLEOTIDE SEQUENCE [LARGE SCALE GENOMIC DNA]</scope>
    <source>
        <strain evidence="2">St1</strain>
    </source>
</reference>
<accession>A0A5M8P3D2</accession>
<keyword evidence="1" id="KW-0812">Transmembrane</keyword>
<keyword evidence="1" id="KW-1133">Transmembrane helix</keyword>
<sequence length="48" mass="5406">MKIKPTRKNIERTIYLLIIIILVAYGFKDSEAAAVLINAVKEAFSILL</sequence>
<comment type="caution">
    <text evidence="2">The sequence shown here is derived from an EMBL/GenBank/DDBJ whole genome shotgun (WGS) entry which is preliminary data.</text>
</comment>
<dbReference type="Proteomes" id="UP000324575">
    <property type="component" value="Unassembled WGS sequence"/>
</dbReference>
<protein>
    <submittedName>
        <fullName evidence="2">Uncharacterized protein</fullName>
    </submittedName>
</protein>
<evidence type="ECO:0000313" key="3">
    <source>
        <dbReference type="Proteomes" id="UP000324575"/>
    </source>
</evidence>
<organism evidence="2 3">
    <name type="scientific">Candidatus Ordinivivax streblomastigis</name>
    <dbReference type="NCBI Taxonomy" id="2540710"/>
    <lineage>
        <taxon>Bacteria</taxon>
        <taxon>Pseudomonadati</taxon>
        <taxon>Bacteroidota</taxon>
        <taxon>Bacteroidia</taxon>
        <taxon>Bacteroidales</taxon>
        <taxon>Candidatus Ordinivivax</taxon>
    </lineage>
</organism>
<proteinExistence type="predicted"/>
<feature type="transmembrane region" description="Helical" evidence="1">
    <location>
        <begin position="12"/>
        <end position="28"/>
    </location>
</feature>
<dbReference type="EMBL" id="SNRX01000005">
    <property type="protein sequence ID" value="KAA6302904.1"/>
    <property type="molecule type" value="Genomic_DNA"/>
</dbReference>
<evidence type="ECO:0000313" key="2">
    <source>
        <dbReference type="EMBL" id="KAA6302904.1"/>
    </source>
</evidence>
<evidence type="ECO:0000256" key="1">
    <source>
        <dbReference type="SAM" id="Phobius"/>
    </source>
</evidence>
<keyword evidence="1" id="KW-0472">Membrane</keyword>
<gene>
    <name evidence="2" type="ORF">EZS26_001074</name>
</gene>